<evidence type="ECO:0000313" key="3">
    <source>
        <dbReference type="Proteomes" id="UP000054302"/>
    </source>
</evidence>
<accession>A0A0D1XVL4</accession>
<dbReference type="RefSeq" id="XP_016223875.1">
    <property type="nucleotide sequence ID" value="XM_016371582.1"/>
</dbReference>
<reference evidence="2 3" key="1">
    <citation type="submission" date="2015-01" db="EMBL/GenBank/DDBJ databases">
        <title>The Genome Sequence of Exophiala mesophila CBS40295.</title>
        <authorList>
            <consortium name="The Broad Institute Genomics Platform"/>
            <person name="Cuomo C."/>
            <person name="de Hoog S."/>
            <person name="Gorbushina A."/>
            <person name="Stielow B."/>
            <person name="Teixiera M."/>
            <person name="Abouelleil A."/>
            <person name="Chapman S.B."/>
            <person name="Priest M."/>
            <person name="Young S.K."/>
            <person name="Wortman J."/>
            <person name="Nusbaum C."/>
            <person name="Birren B."/>
        </authorList>
    </citation>
    <scope>NUCLEOTIDE SEQUENCE [LARGE SCALE GENOMIC DNA]</scope>
    <source>
        <strain evidence="2 3">CBS 40295</strain>
    </source>
</reference>
<dbReference type="EMBL" id="KN847523">
    <property type="protein sequence ID" value="KIV92301.1"/>
    <property type="molecule type" value="Genomic_DNA"/>
</dbReference>
<dbReference type="AlphaFoldDB" id="A0A0D1XVL4"/>
<proteinExistence type="predicted"/>
<organism evidence="2 3">
    <name type="scientific">Exophiala mesophila</name>
    <name type="common">Black yeast-like fungus</name>
    <dbReference type="NCBI Taxonomy" id="212818"/>
    <lineage>
        <taxon>Eukaryota</taxon>
        <taxon>Fungi</taxon>
        <taxon>Dikarya</taxon>
        <taxon>Ascomycota</taxon>
        <taxon>Pezizomycotina</taxon>
        <taxon>Eurotiomycetes</taxon>
        <taxon>Chaetothyriomycetidae</taxon>
        <taxon>Chaetothyriales</taxon>
        <taxon>Herpotrichiellaceae</taxon>
        <taxon>Exophiala</taxon>
    </lineage>
</organism>
<feature type="compositionally biased region" description="Polar residues" evidence="1">
    <location>
        <begin position="23"/>
        <end position="37"/>
    </location>
</feature>
<dbReference type="VEuPathDB" id="FungiDB:PV10_06753"/>
<name>A0A0D1XVL4_EXOME</name>
<keyword evidence="3" id="KW-1185">Reference proteome</keyword>
<evidence type="ECO:0000313" key="2">
    <source>
        <dbReference type="EMBL" id="KIV92301.1"/>
    </source>
</evidence>
<evidence type="ECO:0000256" key="1">
    <source>
        <dbReference type="SAM" id="MobiDB-lite"/>
    </source>
</evidence>
<dbReference type="Proteomes" id="UP000054302">
    <property type="component" value="Unassembled WGS sequence"/>
</dbReference>
<feature type="region of interest" description="Disordered" evidence="1">
    <location>
        <begin position="21"/>
        <end position="44"/>
    </location>
</feature>
<sequence>MASPAQPLRFLCRSCRKGVHNLSKPSRSFSTTSQRSKSIPHFAPSASPELDQLLSTFREKVFMPAALSQQHRALIYKRSKDAYITAEPGVTVTMSDEEEITLKPMDYFDKPSLRGSLSTFVEILNQHSDHATWSNLVPFLQGLALAKCNVPSWFYQKITRKGCEVGKESLIIRCVENSRDTHVRLSIPGVARELYVSLYKRAMEAGLEGPQLDSAYSRAEKLALLLEDEEHCGGKLTLYSKDKKQFDVDARADPAILNILLLLSASKAAQVEPADEELNKKVVGYIRKVVYAVNHPPQIETVFSSYDVSKPPGKAALLEEAIFGKSAVEQALKLELDQELKEKLQQASEVLKTRISELEPVVREQAAGRPRRALELYDQA</sequence>
<dbReference type="OrthoDB" id="5405126at2759"/>
<dbReference type="GeneID" id="27324598"/>
<protein>
    <submittedName>
        <fullName evidence="2">Uncharacterized protein</fullName>
    </submittedName>
</protein>
<gene>
    <name evidence="2" type="ORF">PV10_06753</name>
</gene>
<dbReference type="HOGENOM" id="CLU_047846_0_0_1"/>